<sequence length="544" mass="63674">MPKGYLCMVLHAHLPFVRHPEHEFSLEEKWLFEGITETYLPLIKELGQLITEGVDFRLTISLSPTLVSMLGDEFLQERYINHLEKLIDLAEKEIRRTEFDPTFNPLARMYLDQFRESYYLFKEKYGKNILRAFKEFQETGHVELITCGATHGYFPFLGLHREAIYAQAVAAIDLHTRTFGKAPRGFWIPECAYNPGDEEILKDLGIKYFFTETHGITYATPRPKYGVYTPILCPSEIAVFGRDPESTKQVWSRTEGYPGDYYYRDFYRDIGYDLDFNYVKPYIHPDGIRIHTGLKYYRITGKTDDKEPYQPEIAREKAAEHAGNFMFNREKQIEWLSGLVGPPPLIVAPYDAELFGHWWYEGPSWIGLLLRKMAFDQDMVKTITPSEYLELNHPLQVSTPSASSWGNKGYHEVWLNGTNDWTYRHLHKAAERMIELANCYPRAEGYQKKALNQAARELLLAQASDWQFIMNAGTMVEYAVNRFKDHISRFTKLYDDIKGQKIDPNWVDRLHSADNIFPHLDYRIFRSFKETTLVEKPELQRVQQ</sequence>
<feature type="domain" description="1,4-alpha-glucan branching enzyme C-terminal" evidence="7">
    <location>
        <begin position="425"/>
        <end position="525"/>
    </location>
</feature>
<accession>A0A424Y908</accession>
<dbReference type="Proteomes" id="UP000285138">
    <property type="component" value="Unassembled WGS sequence"/>
</dbReference>
<evidence type="ECO:0000259" key="7">
    <source>
        <dbReference type="Pfam" id="PF09210"/>
    </source>
</evidence>
<dbReference type="InterPro" id="IPR027291">
    <property type="entry name" value="Glyco_hydro_38_N_sf"/>
</dbReference>
<dbReference type="InterPro" id="IPR037090">
    <property type="entry name" value="57_glycoside_trans_central"/>
</dbReference>
<dbReference type="CDD" id="cd10792">
    <property type="entry name" value="GH57N_AmyC_like"/>
    <property type="match status" value="1"/>
</dbReference>
<proteinExistence type="inferred from homology"/>
<protein>
    <submittedName>
        <fullName evidence="8">DUF1957 domain-containing protein</fullName>
    </submittedName>
</protein>
<feature type="domain" description="Glycoside hydrolase family 57 N-terminal" evidence="6">
    <location>
        <begin position="8"/>
        <end position="394"/>
    </location>
</feature>
<dbReference type="Pfam" id="PF09210">
    <property type="entry name" value="BE_C"/>
    <property type="match status" value="1"/>
</dbReference>
<dbReference type="InterPro" id="IPR011330">
    <property type="entry name" value="Glyco_hydro/deAcase_b/a-brl"/>
</dbReference>
<dbReference type="GO" id="GO:0030979">
    <property type="term" value="P:alpha-glucan biosynthetic process"/>
    <property type="evidence" value="ECO:0007669"/>
    <property type="project" value="InterPro"/>
</dbReference>
<dbReference type="InterPro" id="IPR028995">
    <property type="entry name" value="Glyco_hydro_57/38_cen_sf"/>
</dbReference>
<comment type="similarity">
    <text evidence="1 5">Belongs to the glycosyl hydrolase 57 family.</text>
</comment>
<evidence type="ECO:0000256" key="4">
    <source>
        <dbReference type="PIRSR" id="PIRSR640042-2"/>
    </source>
</evidence>
<feature type="active site" description="Proton donor" evidence="3">
    <location>
        <position position="351"/>
    </location>
</feature>
<dbReference type="Gene3D" id="3.20.110.10">
    <property type="entry name" value="Glycoside hydrolase 38, N terminal domain"/>
    <property type="match status" value="1"/>
</dbReference>
<dbReference type="InterPro" id="IPR015293">
    <property type="entry name" value="BE_C"/>
</dbReference>
<dbReference type="InterPro" id="IPR040042">
    <property type="entry name" value="Branching_enz_MT3115-like"/>
</dbReference>
<feature type="active site" description="Nucleophile" evidence="3">
    <location>
        <position position="190"/>
    </location>
</feature>
<evidence type="ECO:0000313" key="8">
    <source>
        <dbReference type="EMBL" id="RQD72742.1"/>
    </source>
</evidence>
<dbReference type="Gene3D" id="1.20.1430.10">
    <property type="entry name" value="Families 57/38 glycoside transferase, middle domain"/>
    <property type="match status" value="1"/>
</dbReference>
<evidence type="ECO:0000256" key="1">
    <source>
        <dbReference type="ARBA" id="ARBA00006821"/>
    </source>
</evidence>
<evidence type="ECO:0000313" key="9">
    <source>
        <dbReference type="Proteomes" id="UP000285138"/>
    </source>
</evidence>
<comment type="caution">
    <text evidence="8">The sequence shown here is derived from an EMBL/GenBank/DDBJ whole genome shotgun (WGS) entry which is preliminary data.</text>
</comment>
<dbReference type="SUPFAM" id="SSF88713">
    <property type="entry name" value="Glycoside hydrolase/deacetylase"/>
    <property type="match status" value="1"/>
</dbReference>
<dbReference type="Pfam" id="PF03065">
    <property type="entry name" value="Glyco_hydro_57"/>
    <property type="match status" value="1"/>
</dbReference>
<keyword evidence="2 5" id="KW-0119">Carbohydrate metabolism</keyword>
<dbReference type="PANTHER" id="PTHR41695:SF1">
    <property type="entry name" value="1,4-ALPHA-GLUCAN BRANCHING ENZYME TK1436"/>
    <property type="match status" value="1"/>
</dbReference>
<gene>
    <name evidence="8" type="ORF">D5R97_10420</name>
</gene>
<dbReference type="InterPro" id="IPR004300">
    <property type="entry name" value="Glyco_hydro_57_N"/>
</dbReference>
<name>A0A424Y908_9FIRM</name>
<dbReference type="PANTHER" id="PTHR41695">
    <property type="entry name" value="1,4-ALPHA-GLUCAN BRANCHING ENZYME RV3031-RELATED"/>
    <property type="match status" value="1"/>
</dbReference>
<dbReference type="AlphaFoldDB" id="A0A424Y908"/>
<feature type="binding site" evidence="4">
    <location>
        <position position="242"/>
    </location>
    <ligand>
        <name>substrate</name>
    </ligand>
</feature>
<evidence type="ECO:0000259" key="6">
    <source>
        <dbReference type="Pfam" id="PF03065"/>
    </source>
</evidence>
<feature type="binding site" evidence="4">
    <location>
        <position position="259"/>
    </location>
    <ligand>
        <name>substrate</name>
    </ligand>
</feature>
<feature type="binding site" evidence="4">
    <location>
        <position position="465"/>
    </location>
    <ligand>
        <name>substrate</name>
    </ligand>
</feature>
<dbReference type="GO" id="GO:0003844">
    <property type="term" value="F:1,4-alpha-glucan branching enzyme activity"/>
    <property type="evidence" value="ECO:0007669"/>
    <property type="project" value="InterPro"/>
</dbReference>
<evidence type="ECO:0000256" key="2">
    <source>
        <dbReference type="ARBA" id="ARBA00023277"/>
    </source>
</evidence>
<dbReference type="EMBL" id="QZAA01000298">
    <property type="protein sequence ID" value="RQD72742.1"/>
    <property type="molecule type" value="Genomic_DNA"/>
</dbReference>
<feature type="binding site" evidence="4">
    <location>
        <position position="405"/>
    </location>
    <ligand>
        <name>substrate</name>
    </ligand>
</feature>
<organism evidence="8 9">
    <name type="scientific">Candidatus Syntrophonatronum acetioxidans</name>
    <dbReference type="NCBI Taxonomy" id="1795816"/>
    <lineage>
        <taxon>Bacteria</taxon>
        <taxon>Bacillati</taxon>
        <taxon>Bacillota</taxon>
        <taxon>Clostridia</taxon>
        <taxon>Eubacteriales</taxon>
        <taxon>Syntrophomonadaceae</taxon>
        <taxon>Candidatus Syntrophonatronum</taxon>
    </lineage>
</organism>
<dbReference type="GO" id="GO:0005576">
    <property type="term" value="C:extracellular region"/>
    <property type="evidence" value="ECO:0007669"/>
    <property type="project" value="TreeGrafter"/>
</dbReference>
<reference evidence="8 9" key="1">
    <citation type="submission" date="2018-08" db="EMBL/GenBank/DDBJ databases">
        <title>The metabolism and importance of syntrophic acetate oxidation coupled to methane or sulfide production in haloalkaline environments.</title>
        <authorList>
            <person name="Timmers P.H.A."/>
            <person name="Vavourakis C.D."/>
            <person name="Sorokin D.Y."/>
            <person name="Sinninghe Damste J.S."/>
            <person name="Muyzer G."/>
            <person name="Stams A.J.M."/>
            <person name="Plugge C.M."/>
        </authorList>
    </citation>
    <scope>NUCLEOTIDE SEQUENCE [LARGE SCALE GENOMIC DNA]</scope>
    <source>
        <strain evidence="8">MSAO_Bac1</strain>
    </source>
</reference>
<dbReference type="SUPFAM" id="SSF88688">
    <property type="entry name" value="Families 57/38 glycoside transferase middle domain"/>
    <property type="match status" value="1"/>
</dbReference>
<evidence type="ECO:0000256" key="5">
    <source>
        <dbReference type="RuleBase" id="RU361196"/>
    </source>
</evidence>
<evidence type="ECO:0000256" key="3">
    <source>
        <dbReference type="PIRSR" id="PIRSR640042-1"/>
    </source>
</evidence>